<feature type="domain" description="HTH araC/xylS-type" evidence="4">
    <location>
        <begin position="211"/>
        <end position="309"/>
    </location>
</feature>
<dbReference type="PANTHER" id="PTHR43280:SF28">
    <property type="entry name" value="HTH-TYPE TRANSCRIPTIONAL ACTIVATOR RHAS"/>
    <property type="match status" value="1"/>
</dbReference>
<protein>
    <submittedName>
        <fullName evidence="5">AraC family transcriptional regulator</fullName>
    </submittedName>
</protein>
<dbReference type="PANTHER" id="PTHR43280">
    <property type="entry name" value="ARAC-FAMILY TRANSCRIPTIONAL REGULATOR"/>
    <property type="match status" value="1"/>
</dbReference>
<dbReference type="Pfam" id="PF02311">
    <property type="entry name" value="AraC_binding"/>
    <property type="match status" value="1"/>
</dbReference>
<evidence type="ECO:0000313" key="5">
    <source>
        <dbReference type="EMBL" id="GHO98976.1"/>
    </source>
</evidence>
<organism evidence="5 6">
    <name type="scientific">Reticulibacter mediterranei</name>
    <dbReference type="NCBI Taxonomy" id="2778369"/>
    <lineage>
        <taxon>Bacteria</taxon>
        <taxon>Bacillati</taxon>
        <taxon>Chloroflexota</taxon>
        <taxon>Ktedonobacteria</taxon>
        <taxon>Ktedonobacterales</taxon>
        <taxon>Reticulibacteraceae</taxon>
        <taxon>Reticulibacter</taxon>
    </lineage>
</organism>
<name>A0A8J3J1B3_9CHLR</name>
<dbReference type="GO" id="GO:0003700">
    <property type="term" value="F:DNA-binding transcription factor activity"/>
    <property type="evidence" value="ECO:0007669"/>
    <property type="project" value="InterPro"/>
</dbReference>
<keyword evidence="1" id="KW-0805">Transcription regulation</keyword>
<dbReference type="InterPro" id="IPR018060">
    <property type="entry name" value="HTH_AraC"/>
</dbReference>
<dbReference type="PROSITE" id="PS00041">
    <property type="entry name" value="HTH_ARAC_FAMILY_1"/>
    <property type="match status" value="1"/>
</dbReference>
<evidence type="ECO:0000256" key="2">
    <source>
        <dbReference type="ARBA" id="ARBA00023125"/>
    </source>
</evidence>
<dbReference type="PRINTS" id="PR00032">
    <property type="entry name" value="HTHARAC"/>
</dbReference>
<sequence length="324" mass="36544">MEMSLQASQENMDVLAFQQFLCHDPSLGIYADLFTLTEPMAAHRHDFLEMAFMIKGYGQHEDGQGCMPLLSGDVWIIPPGQWHAYPFIEEGVSIFNLLLSQDFLMAYKQVLLSTHYLDTRILYSQVASANRDKGLVPMPAHSIRLSPQGRGVIHTLLMTLAEEVRRPGGAGYAGICTGLALQIIGMIDRYSEPPVSSPGDTRSARHIPELLSALRCIEERYAEPLTLEEIARHSNYAPTYLVRKFRHHLGASPIEYLFQVRLQHACTRLKTTNHSVSAIASEVGFSDSRYFATRFRRSLGVTPSEFRVRSRDRMTNKEDNIVEA</sequence>
<dbReference type="Gene3D" id="1.10.10.60">
    <property type="entry name" value="Homeodomain-like"/>
    <property type="match status" value="2"/>
</dbReference>
<dbReference type="InterPro" id="IPR014710">
    <property type="entry name" value="RmlC-like_jellyroll"/>
</dbReference>
<keyword evidence="2" id="KW-0238">DNA-binding</keyword>
<dbReference type="SUPFAM" id="SSF51182">
    <property type="entry name" value="RmlC-like cupins"/>
    <property type="match status" value="1"/>
</dbReference>
<gene>
    <name evidence="5" type="primary">rhaR</name>
    <name evidence="5" type="ORF">KSF_090240</name>
</gene>
<dbReference type="Pfam" id="PF12833">
    <property type="entry name" value="HTH_18"/>
    <property type="match status" value="1"/>
</dbReference>
<dbReference type="AlphaFoldDB" id="A0A8J3J1B3"/>
<keyword evidence="6" id="KW-1185">Reference proteome</keyword>
<dbReference type="InterPro" id="IPR011051">
    <property type="entry name" value="RmlC_Cupin_sf"/>
</dbReference>
<reference evidence="5" key="1">
    <citation type="submission" date="2020-10" db="EMBL/GenBank/DDBJ databases">
        <title>Taxonomic study of unclassified bacteria belonging to the class Ktedonobacteria.</title>
        <authorList>
            <person name="Yabe S."/>
            <person name="Wang C.M."/>
            <person name="Zheng Y."/>
            <person name="Sakai Y."/>
            <person name="Cavaletti L."/>
            <person name="Monciardini P."/>
            <person name="Donadio S."/>
        </authorList>
    </citation>
    <scope>NUCLEOTIDE SEQUENCE</scope>
    <source>
        <strain evidence="5">ID150040</strain>
    </source>
</reference>
<dbReference type="GO" id="GO:0043565">
    <property type="term" value="F:sequence-specific DNA binding"/>
    <property type="evidence" value="ECO:0007669"/>
    <property type="project" value="InterPro"/>
</dbReference>
<dbReference type="InterPro" id="IPR020449">
    <property type="entry name" value="Tscrpt_reg_AraC-type_HTH"/>
</dbReference>
<evidence type="ECO:0000256" key="1">
    <source>
        <dbReference type="ARBA" id="ARBA00023015"/>
    </source>
</evidence>
<comment type="caution">
    <text evidence="5">The sequence shown here is derived from an EMBL/GenBank/DDBJ whole genome shotgun (WGS) entry which is preliminary data.</text>
</comment>
<proteinExistence type="predicted"/>
<dbReference type="InterPro" id="IPR009057">
    <property type="entry name" value="Homeodomain-like_sf"/>
</dbReference>
<dbReference type="Gene3D" id="2.60.120.10">
    <property type="entry name" value="Jelly Rolls"/>
    <property type="match status" value="1"/>
</dbReference>
<evidence type="ECO:0000313" key="6">
    <source>
        <dbReference type="Proteomes" id="UP000597444"/>
    </source>
</evidence>
<evidence type="ECO:0000256" key="3">
    <source>
        <dbReference type="ARBA" id="ARBA00023163"/>
    </source>
</evidence>
<dbReference type="EMBL" id="BNJK01000002">
    <property type="protein sequence ID" value="GHO98976.1"/>
    <property type="molecule type" value="Genomic_DNA"/>
</dbReference>
<dbReference type="PROSITE" id="PS01124">
    <property type="entry name" value="HTH_ARAC_FAMILY_2"/>
    <property type="match status" value="1"/>
</dbReference>
<dbReference type="Proteomes" id="UP000597444">
    <property type="component" value="Unassembled WGS sequence"/>
</dbReference>
<dbReference type="InterPro" id="IPR018062">
    <property type="entry name" value="HTH_AraC-typ_CS"/>
</dbReference>
<dbReference type="SMART" id="SM00342">
    <property type="entry name" value="HTH_ARAC"/>
    <property type="match status" value="1"/>
</dbReference>
<accession>A0A8J3J1B3</accession>
<dbReference type="InterPro" id="IPR003313">
    <property type="entry name" value="AraC-bd"/>
</dbReference>
<evidence type="ECO:0000259" key="4">
    <source>
        <dbReference type="PROSITE" id="PS01124"/>
    </source>
</evidence>
<keyword evidence="3" id="KW-0804">Transcription</keyword>
<dbReference type="SUPFAM" id="SSF46689">
    <property type="entry name" value="Homeodomain-like"/>
    <property type="match status" value="2"/>
</dbReference>